<evidence type="ECO:0000313" key="2">
    <source>
        <dbReference type="Proteomes" id="UP001234178"/>
    </source>
</evidence>
<proteinExistence type="predicted"/>
<dbReference type="EMBL" id="JAOYFB010000036">
    <property type="protein sequence ID" value="KAK4020051.1"/>
    <property type="molecule type" value="Genomic_DNA"/>
</dbReference>
<gene>
    <name evidence="1" type="ORF">OUZ56_002047</name>
</gene>
<name>A0ABR0A4I6_9CRUS</name>
<protein>
    <submittedName>
        <fullName evidence="1">Uncharacterized protein</fullName>
    </submittedName>
</protein>
<evidence type="ECO:0000313" key="1">
    <source>
        <dbReference type="EMBL" id="KAK4020051.1"/>
    </source>
</evidence>
<reference evidence="1 2" key="1">
    <citation type="journal article" date="2023" name="Nucleic Acids Res.">
        <title>The hologenome of Daphnia magna reveals possible DNA methylation and microbiome-mediated evolution of the host genome.</title>
        <authorList>
            <person name="Chaturvedi A."/>
            <person name="Li X."/>
            <person name="Dhandapani V."/>
            <person name="Marshall H."/>
            <person name="Kissane S."/>
            <person name="Cuenca-Cambronero M."/>
            <person name="Asole G."/>
            <person name="Calvet F."/>
            <person name="Ruiz-Romero M."/>
            <person name="Marangio P."/>
            <person name="Guigo R."/>
            <person name="Rago D."/>
            <person name="Mirbahai L."/>
            <person name="Eastwood N."/>
            <person name="Colbourne J.K."/>
            <person name="Zhou J."/>
            <person name="Mallon E."/>
            <person name="Orsini L."/>
        </authorList>
    </citation>
    <scope>NUCLEOTIDE SEQUENCE [LARGE SCALE GENOMIC DNA]</scope>
    <source>
        <strain evidence="1">LRV0_1</strain>
    </source>
</reference>
<accession>A0ABR0A4I6</accession>
<comment type="caution">
    <text evidence="1">The sequence shown here is derived from an EMBL/GenBank/DDBJ whole genome shotgun (WGS) entry which is preliminary data.</text>
</comment>
<organism evidence="1 2">
    <name type="scientific">Daphnia magna</name>
    <dbReference type="NCBI Taxonomy" id="35525"/>
    <lineage>
        <taxon>Eukaryota</taxon>
        <taxon>Metazoa</taxon>
        <taxon>Ecdysozoa</taxon>
        <taxon>Arthropoda</taxon>
        <taxon>Crustacea</taxon>
        <taxon>Branchiopoda</taxon>
        <taxon>Diplostraca</taxon>
        <taxon>Cladocera</taxon>
        <taxon>Anomopoda</taxon>
        <taxon>Daphniidae</taxon>
        <taxon>Daphnia</taxon>
    </lineage>
</organism>
<keyword evidence="2" id="KW-1185">Reference proteome</keyword>
<dbReference type="Proteomes" id="UP001234178">
    <property type="component" value="Unassembled WGS sequence"/>
</dbReference>
<sequence length="66" mass="7768">MEICPSSFVLFSCYYNSLRIPPFISPWLLVFRQVTRTHIKFAYYWGVQPIRQSRRANGAIVRNANS</sequence>